<dbReference type="EMBL" id="FMSV02000198">
    <property type="protein sequence ID" value="SEH05334.1"/>
    <property type="molecule type" value="Genomic_DNA"/>
</dbReference>
<gene>
    <name evidence="2" type="ORF">MBHS_01187</name>
</gene>
<accession>A0A1H6F8G2</accession>
<evidence type="ECO:0000256" key="1">
    <source>
        <dbReference type="SAM" id="Phobius"/>
    </source>
</evidence>
<sequence length="80" mass="9940">MIAQKDFLFDLICVKKYQTLHSVDVYYQLEYRYIFKFQRFFLEFFIMLILAIITVKAMYEYQKKSFVQVKDLFYNAPYTQ</sequence>
<organism evidence="2 3">
    <name type="scientific">Candidatus Venteria ishoeyi</name>
    <dbReference type="NCBI Taxonomy" id="1899563"/>
    <lineage>
        <taxon>Bacteria</taxon>
        <taxon>Pseudomonadati</taxon>
        <taxon>Pseudomonadota</taxon>
        <taxon>Gammaproteobacteria</taxon>
        <taxon>Thiotrichales</taxon>
        <taxon>Thiotrichaceae</taxon>
        <taxon>Venteria</taxon>
    </lineage>
</organism>
<reference evidence="2 3" key="1">
    <citation type="submission" date="2016-10" db="EMBL/GenBank/DDBJ databases">
        <authorList>
            <person name="de Groot N.N."/>
        </authorList>
    </citation>
    <scope>NUCLEOTIDE SEQUENCE [LARGE SCALE GENOMIC DNA]</scope>
    <source>
        <strain evidence="2">MBHS1</strain>
    </source>
</reference>
<dbReference type="AlphaFoldDB" id="A0A1H6F8G2"/>
<protein>
    <submittedName>
        <fullName evidence="2">Uncharacterized protein</fullName>
    </submittedName>
</protein>
<feature type="transmembrane region" description="Helical" evidence="1">
    <location>
        <begin position="40"/>
        <end position="59"/>
    </location>
</feature>
<proteinExistence type="predicted"/>
<keyword evidence="3" id="KW-1185">Reference proteome</keyword>
<name>A0A1H6F8G2_9GAMM</name>
<evidence type="ECO:0000313" key="2">
    <source>
        <dbReference type="EMBL" id="SEH05334.1"/>
    </source>
</evidence>
<dbReference type="Proteomes" id="UP000236724">
    <property type="component" value="Unassembled WGS sequence"/>
</dbReference>
<keyword evidence="1" id="KW-0812">Transmembrane</keyword>
<keyword evidence="1" id="KW-0472">Membrane</keyword>
<keyword evidence="1" id="KW-1133">Transmembrane helix</keyword>
<evidence type="ECO:0000313" key="3">
    <source>
        <dbReference type="Proteomes" id="UP000236724"/>
    </source>
</evidence>